<evidence type="ECO:0000313" key="1">
    <source>
        <dbReference type="EMBL" id="EKO31887.1"/>
    </source>
</evidence>
<keyword evidence="2" id="KW-1185">Reference proteome</keyword>
<accession>A0A0E2B9L9</accession>
<gene>
    <name evidence="1" type="ORF">LEP1GSC179_0621</name>
</gene>
<sequence>MRTVNFLKSYFQKRICPQTRRLCIKNTKQGKIARFWDELKNKLDRFFFEKPVSKLDKENIGVPTNYVSLTFFFAM</sequence>
<dbReference type="Proteomes" id="UP000006329">
    <property type="component" value="Unassembled WGS sequence"/>
</dbReference>
<name>A0A0E2B9L9_9LEPT</name>
<protein>
    <submittedName>
        <fullName evidence="1">Uncharacterized protein</fullName>
    </submittedName>
</protein>
<comment type="caution">
    <text evidence="1">The sequence shown here is derived from an EMBL/GenBank/DDBJ whole genome shotgun (WGS) entry which is preliminary data.</text>
</comment>
<proteinExistence type="predicted"/>
<dbReference type="EMBL" id="AHON02000088">
    <property type="protein sequence ID" value="EKO31887.1"/>
    <property type="molecule type" value="Genomic_DNA"/>
</dbReference>
<evidence type="ECO:0000313" key="2">
    <source>
        <dbReference type="Proteomes" id="UP000006329"/>
    </source>
</evidence>
<organism evidence="1 2">
    <name type="scientific">Leptospira santarosai str. MOR084</name>
    <dbReference type="NCBI Taxonomy" id="1049984"/>
    <lineage>
        <taxon>Bacteria</taxon>
        <taxon>Pseudomonadati</taxon>
        <taxon>Spirochaetota</taxon>
        <taxon>Spirochaetia</taxon>
        <taxon>Leptospirales</taxon>
        <taxon>Leptospiraceae</taxon>
        <taxon>Leptospira</taxon>
    </lineage>
</organism>
<reference evidence="1" key="1">
    <citation type="submission" date="2012-10" db="EMBL/GenBank/DDBJ databases">
        <authorList>
            <person name="Harkins D.M."/>
            <person name="Durkin A.S."/>
            <person name="Brinkac L.M."/>
            <person name="Haft D.H."/>
            <person name="Selengut J.D."/>
            <person name="Sanka R."/>
            <person name="DePew J."/>
            <person name="Purushe J."/>
            <person name="Matthias M.A."/>
            <person name="Vinetz J.M."/>
            <person name="Sutton G.G."/>
            <person name="Nierman W.C."/>
            <person name="Fouts D.E."/>
        </authorList>
    </citation>
    <scope>NUCLEOTIDE SEQUENCE [LARGE SCALE GENOMIC DNA]</scope>
    <source>
        <strain evidence="1">MOR084</strain>
    </source>
</reference>
<dbReference type="AlphaFoldDB" id="A0A0E2B9L9"/>